<dbReference type="OrthoDB" id="1452766at2"/>
<keyword evidence="2" id="KW-1133">Transmembrane helix</keyword>
<evidence type="ECO:0000313" key="3">
    <source>
        <dbReference type="EMBL" id="SHJ78520.1"/>
    </source>
</evidence>
<dbReference type="Gene3D" id="1.10.10.10">
    <property type="entry name" value="Winged helix-like DNA-binding domain superfamily/Winged helix DNA-binding domain"/>
    <property type="match status" value="1"/>
</dbReference>
<keyword evidence="4" id="KW-1185">Reference proteome</keyword>
<organism evidence="3 4">
    <name type="scientific">Aequorivita viscosa</name>
    <dbReference type="NCBI Taxonomy" id="797419"/>
    <lineage>
        <taxon>Bacteria</taxon>
        <taxon>Pseudomonadati</taxon>
        <taxon>Bacteroidota</taxon>
        <taxon>Flavobacteriia</taxon>
        <taxon>Flavobacteriales</taxon>
        <taxon>Flavobacteriaceae</taxon>
        <taxon>Aequorivita</taxon>
    </lineage>
</organism>
<dbReference type="AlphaFoldDB" id="A0A1M6M580"/>
<gene>
    <name evidence="3" type="ORF">SAMN04487908_12557</name>
</gene>
<name>A0A1M6M580_9FLAO</name>
<dbReference type="GO" id="GO:0003677">
    <property type="term" value="F:DNA binding"/>
    <property type="evidence" value="ECO:0007669"/>
    <property type="project" value="InterPro"/>
</dbReference>
<dbReference type="RefSeq" id="WP_073220718.1">
    <property type="nucleotide sequence ID" value="NZ_FNNS01000024.1"/>
</dbReference>
<dbReference type="Proteomes" id="UP000184172">
    <property type="component" value="Unassembled WGS sequence"/>
</dbReference>
<dbReference type="InterPro" id="IPR036388">
    <property type="entry name" value="WH-like_DNA-bd_sf"/>
</dbReference>
<dbReference type="InterPro" id="IPR016032">
    <property type="entry name" value="Sig_transdc_resp-reg_C-effctor"/>
</dbReference>
<evidence type="ECO:0000313" key="4">
    <source>
        <dbReference type="Proteomes" id="UP000184172"/>
    </source>
</evidence>
<evidence type="ECO:0000256" key="2">
    <source>
        <dbReference type="SAM" id="Phobius"/>
    </source>
</evidence>
<keyword evidence="1" id="KW-0802">TPR repeat</keyword>
<protein>
    <submittedName>
        <fullName evidence="3">Regulatory protein, luxR family</fullName>
    </submittedName>
</protein>
<dbReference type="InterPro" id="IPR019734">
    <property type="entry name" value="TPR_rpt"/>
</dbReference>
<feature type="repeat" description="TPR" evidence="1">
    <location>
        <begin position="246"/>
        <end position="279"/>
    </location>
</feature>
<dbReference type="Gene3D" id="1.25.40.10">
    <property type="entry name" value="Tetratricopeptide repeat domain"/>
    <property type="match status" value="1"/>
</dbReference>
<reference evidence="4" key="1">
    <citation type="submission" date="2016-11" db="EMBL/GenBank/DDBJ databases">
        <authorList>
            <person name="Varghese N."/>
            <person name="Submissions S."/>
        </authorList>
    </citation>
    <scope>NUCLEOTIDE SEQUENCE [LARGE SCALE GENOMIC DNA]</scope>
    <source>
        <strain evidence="4">DSM 26349</strain>
    </source>
</reference>
<sequence length="494" mass="57771">MNFYFKIFLLVIILVLPTTSTSQTNLKNERLQVITSLEDRIQENQKLMLTDLEASKANIDLLLNEAVSTNNENAEVLLLANTCRYYFQKEDASGLFKASEILYDKAEKNQNNRMKALSKMYLAESLKFNSLFDDALLELQEALEILEREDSLDFSIINTKSNVYISFANTYSHLNKPKIAVTMMMKGGDEFSKVPEGEYRDYLNYLYHSNLGIYYMEYDPDATEFHARKSISLRPKEMEKDDVIMLRNYLSLGKVYTEKKEFDNAIEFLSKAELLAIEIGEYVNLKDTYETLIDVAKQKNNSENIEEYTNRLQSLKLMQFETKNKSLHQIIEKRKLKQSEIDKQNQRTFYVWILLIVGISVIIIAISIFVYRNKIHSKYERLSKEFLEKNEVLEEDKLAIYNEIIDLVKKDDPAFMISFNNAFPNFIDSLLKINPKLAKGEVEFCALLKLNLTTKQIAQYKVIQPRTVQNKKYQIRKKLNIPNDIDIYNWIHGI</sequence>
<dbReference type="PROSITE" id="PS50005">
    <property type="entry name" value="TPR"/>
    <property type="match status" value="1"/>
</dbReference>
<dbReference type="InterPro" id="IPR011990">
    <property type="entry name" value="TPR-like_helical_dom_sf"/>
</dbReference>
<evidence type="ECO:0000256" key="1">
    <source>
        <dbReference type="PROSITE-ProRule" id="PRU00339"/>
    </source>
</evidence>
<dbReference type="STRING" id="797419.SAMN05216556_1243"/>
<dbReference type="SUPFAM" id="SSF48452">
    <property type="entry name" value="TPR-like"/>
    <property type="match status" value="1"/>
</dbReference>
<proteinExistence type="predicted"/>
<keyword evidence="2" id="KW-0472">Membrane</keyword>
<accession>A0A1M6M580</accession>
<feature type="transmembrane region" description="Helical" evidence="2">
    <location>
        <begin position="349"/>
        <end position="371"/>
    </location>
</feature>
<keyword evidence="2" id="KW-0812">Transmembrane</keyword>
<dbReference type="EMBL" id="FQYV01000025">
    <property type="protein sequence ID" value="SHJ78520.1"/>
    <property type="molecule type" value="Genomic_DNA"/>
</dbReference>
<dbReference type="SUPFAM" id="SSF46894">
    <property type="entry name" value="C-terminal effector domain of the bipartite response regulators"/>
    <property type="match status" value="1"/>
</dbReference>
<dbReference type="GO" id="GO:0006355">
    <property type="term" value="P:regulation of DNA-templated transcription"/>
    <property type="evidence" value="ECO:0007669"/>
    <property type="project" value="InterPro"/>
</dbReference>